<keyword evidence="3" id="KW-0325">Glycoprotein</keyword>
<sequence>MGSRLPIWSTNVSHSVKNTNTLSAQILDTGKLGYDPDDKAEIFIWQSFDYPTGYSNPSPSPFSIPPLILLHNQSSRNPNPAPPAQPHITSPHLLSTINTTVAPFLISAPSPSSLASRPESAAAPLEFQQSTITSPPHLPPHRQL</sequence>
<protein>
    <recommendedName>
        <fullName evidence="5">Bulb-type lectin domain-containing protein</fullName>
    </recommendedName>
</protein>
<gene>
    <name evidence="6" type="ORF">M0R45_014722</name>
</gene>
<evidence type="ECO:0000256" key="2">
    <source>
        <dbReference type="ARBA" id="ARBA00023157"/>
    </source>
</evidence>
<dbReference type="InterPro" id="IPR001480">
    <property type="entry name" value="Bulb-type_lectin_dom"/>
</dbReference>
<evidence type="ECO:0000256" key="1">
    <source>
        <dbReference type="ARBA" id="ARBA00022729"/>
    </source>
</evidence>
<feature type="domain" description="Bulb-type lectin" evidence="5">
    <location>
        <begin position="6"/>
        <end position="53"/>
    </location>
</feature>
<evidence type="ECO:0000313" key="7">
    <source>
        <dbReference type="Proteomes" id="UP001457282"/>
    </source>
</evidence>
<comment type="caution">
    <text evidence="6">The sequence shown here is derived from an EMBL/GenBank/DDBJ whole genome shotgun (WGS) entry which is preliminary data.</text>
</comment>
<accession>A0AAW1XMY9</accession>
<dbReference type="Pfam" id="PF01453">
    <property type="entry name" value="B_lectin"/>
    <property type="match status" value="1"/>
</dbReference>
<feature type="region of interest" description="Disordered" evidence="4">
    <location>
        <begin position="71"/>
        <end position="91"/>
    </location>
</feature>
<dbReference type="SUPFAM" id="SSF51110">
    <property type="entry name" value="alpha-D-mannose-specific plant lectins"/>
    <property type="match status" value="1"/>
</dbReference>
<proteinExistence type="predicted"/>
<keyword evidence="1" id="KW-0732">Signal</keyword>
<dbReference type="EMBL" id="JBEDUW010000003">
    <property type="protein sequence ID" value="KAK9937959.1"/>
    <property type="molecule type" value="Genomic_DNA"/>
</dbReference>
<keyword evidence="7" id="KW-1185">Reference proteome</keyword>
<feature type="region of interest" description="Disordered" evidence="4">
    <location>
        <begin position="108"/>
        <end position="144"/>
    </location>
</feature>
<evidence type="ECO:0000256" key="3">
    <source>
        <dbReference type="ARBA" id="ARBA00023180"/>
    </source>
</evidence>
<dbReference type="InterPro" id="IPR036426">
    <property type="entry name" value="Bulb-type_lectin_dom_sf"/>
</dbReference>
<evidence type="ECO:0000259" key="5">
    <source>
        <dbReference type="Pfam" id="PF01453"/>
    </source>
</evidence>
<organism evidence="6 7">
    <name type="scientific">Rubus argutus</name>
    <name type="common">Southern blackberry</name>
    <dbReference type="NCBI Taxonomy" id="59490"/>
    <lineage>
        <taxon>Eukaryota</taxon>
        <taxon>Viridiplantae</taxon>
        <taxon>Streptophyta</taxon>
        <taxon>Embryophyta</taxon>
        <taxon>Tracheophyta</taxon>
        <taxon>Spermatophyta</taxon>
        <taxon>Magnoliopsida</taxon>
        <taxon>eudicotyledons</taxon>
        <taxon>Gunneridae</taxon>
        <taxon>Pentapetalae</taxon>
        <taxon>rosids</taxon>
        <taxon>fabids</taxon>
        <taxon>Rosales</taxon>
        <taxon>Rosaceae</taxon>
        <taxon>Rosoideae</taxon>
        <taxon>Rosoideae incertae sedis</taxon>
        <taxon>Rubus</taxon>
    </lineage>
</organism>
<name>A0AAW1XMY9_RUBAR</name>
<dbReference type="AlphaFoldDB" id="A0AAW1XMY9"/>
<keyword evidence="2" id="KW-1015">Disulfide bond</keyword>
<reference evidence="6 7" key="1">
    <citation type="journal article" date="2023" name="G3 (Bethesda)">
        <title>A chromosome-length genome assembly and annotation of blackberry (Rubus argutus, cv. 'Hillquist').</title>
        <authorList>
            <person name="Bruna T."/>
            <person name="Aryal R."/>
            <person name="Dudchenko O."/>
            <person name="Sargent D.J."/>
            <person name="Mead D."/>
            <person name="Buti M."/>
            <person name="Cavallini A."/>
            <person name="Hytonen T."/>
            <person name="Andres J."/>
            <person name="Pham M."/>
            <person name="Weisz D."/>
            <person name="Mascagni F."/>
            <person name="Usai G."/>
            <person name="Natali L."/>
            <person name="Bassil N."/>
            <person name="Fernandez G.E."/>
            <person name="Lomsadze A."/>
            <person name="Armour M."/>
            <person name="Olukolu B."/>
            <person name="Poorten T."/>
            <person name="Britton C."/>
            <person name="Davik J."/>
            <person name="Ashrafi H."/>
            <person name="Aiden E.L."/>
            <person name="Borodovsky M."/>
            <person name="Worthington M."/>
        </authorList>
    </citation>
    <scope>NUCLEOTIDE SEQUENCE [LARGE SCALE GENOMIC DNA]</scope>
    <source>
        <strain evidence="6">PI 553951</strain>
    </source>
</reference>
<dbReference type="Proteomes" id="UP001457282">
    <property type="component" value="Unassembled WGS sequence"/>
</dbReference>
<evidence type="ECO:0000256" key="4">
    <source>
        <dbReference type="SAM" id="MobiDB-lite"/>
    </source>
</evidence>
<feature type="compositionally biased region" description="Low complexity" evidence="4">
    <location>
        <begin position="108"/>
        <end position="125"/>
    </location>
</feature>
<evidence type="ECO:0000313" key="6">
    <source>
        <dbReference type="EMBL" id="KAK9937959.1"/>
    </source>
</evidence>